<evidence type="ECO:0000256" key="2">
    <source>
        <dbReference type="PROSITE-ProRule" id="PRU00169"/>
    </source>
</evidence>
<evidence type="ECO:0000256" key="1">
    <source>
        <dbReference type="ARBA" id="ARBA00022553"/>
    </source>
</evidence>
<dbReference type="Pfam" id="PF00072">
    <property type="entry name" value="Response_reg"/>
    <property type="match status" value="1"/>
</dbReference>
<dbReference type="OrthoDB" id="9790669at2"/>
<keyword evidence="5" id="KW-1185">Reference proteome</keyword>
<dbReference type="GO" id="GO:0000160">
    <property type="term" value="P:phosphorelay signal transduction system"/>
    <property type="evidence" value="ECO:0007669"/>
    <property type="project" value="InterPro"/>
</dbReference>
<gene>
    <name evidence="4" type="ORF">NIES267_16520</name>
</gene>
<evidence type="ECO:0000313" key="5">
    <source>
        <dbReference type="Proteomes" id="UP000218418"/>
    </source>
</evidence>
<feature type="domain" description="Response regulatory" evidence="3">
    <location>
        <begin position="8"/>
        <end position="124"/>
    </location>
</feature>
<dbReference type="SMART" id="SM00448">
    <property type="entry name" value="REC"/>
    <property type="match status" value="1"/>
</dbReference>
<evidence type="ECO:0000313" key="4">
    <source>
        <dbReference type="EMBL" id="BAY82173.1"/>
    </source>
</evidence>
<dbReference type="AlphaFoldDB" id="A0A1Z4LLQ7"/>
<dbReference type="InterPro" id="IPR001789">
    <property type="entry name" value="Sig_transdc_resp-reg_receiver"/>
</dbReference>
<evidence type="ECO:0000259" key="3">
    <source>
        <dbReference type="PROSITE" id="PS50110"/>
    </source>
</evidence>
<dbReference type="Proteomes" id="UP000218418">
    <property type="component" value="Chromosome"/>
</dbReference>
<dbReference type="InterPro" id="IPR050595">
    <property type="entry name" value="Bact_response_regulator"/>
</dbReference>
<dbReference type="InterPro" id="IPR011006">
    <property type="entry name" value="CheY-like_superfamily"/>
</dbReference>
<reference evidence="4 5" key="1">
    <citation type="submission" date="2017-06" db="EMBL/GenBank/DDBJ databases">
        <title>Genome sequencing of cyanobaciteial culture collection at National Institute for Environmental Studies (NIES).</title>
        <authorList>
            <person name="Hirose Y."/>
            <person name="Shimura Y."/>
            <person name="Fujisawa T."/>
            <person name="Nakamura Y."/>
            <person name="Kawachi M."/>
        </authorList>
    </citation>
    <scope>NUCLEOTIDE SEQUENCE [LARGE SCALE GENOMIC DNA]</scope>
    <source>
        <strain evidence="4 5">NIES-267</strain>
    </source>
</reference>
<proteinExistence type="predicted"/>
<organism evidence="4 5">
    <name type="scientific">Calothrix parasitica NIES-267</name>
    <dbReference type="NCBI Taxonomy" id="1973488"/>
    <lineage>
        <taxon>Bacteria</taxon>
        <taxon>Bacillati</taxon>
        <taxon>Cyanobacteriota</taxon>
        <taxon>Cyanophyceae</taxon>
        <taxon>Nostocales</taxon>
        <taxon>Calotrichaceae</taxon>
        <taxon>Calothrix</taxon>
    </lineage>
</organism>
<dbReference type="EMBL" id="AP018227">
    <property type="protein sequence ID" value="BAY82173.1"/>
    <property type="molecule type" value="Genomic_DNA"/>
</dbReference>
<dbReference type="PANTHER" id="PTHR44591:SF3">
    <property type="entry name" value="RESPONSE REGULATORY DOMAIN-CONTAINING PROTEIN"/>
    <property type="match status" value="1"/>
</dbReference>
<dbReference type="Gene3D" id="3.40.50.2300">
    <property type="match status" value="1"/>
</dbReference>
<dbReference type="PROSITE" id="PS50110">
    <property type="entry name" value="RESPONSE_REGULATORY"/>
    <property type="match status" value="1"/>
</dbReference>
<dbReference type="PANTHER" id="PTHR44591">
    <property type="entry name" value="STRESS RESPONSE REGULATOR PROTEIN 1"/>
    <property type="match status" value="1"/>
</dbReference>
<sequence length="125" mass="14069">MIICSLITVLIVEDSLSELELMSHYLDNGDYKIVKSTGAKEAFDIALKDSIDVVISDVVMPEMSGFELCRQLKRNPVTEKLPIILCTSKNQEIDKLWGIKQGASAYLTKPYTREQLIETIQSVFV</sequence>
<dbReference type="SUPFAM" id="SSF52172">
    <property type="entry name" value="CheY-like"/>
    <property type="match status" value="1"/>
</dbReference>
<name>A0A1Z4LLQ7_9CYAN</name>
<protein>
    <submittedName>
        <fullName evidence="4">Response regulator receiver, CheY</fullName>
    </submittedName>
</protein>
<feature type="modified residue" description="4-aspartylphosphate" evidence="2">
    <location>
        <position position="57"/>
    </location>
</feature>
<keyword evidence="1 2" id="KW-0597">Phosphoprotein</keyword>
<accession>A0A1Z4LLQ7</accession>